<evidence type="ECO:0000313" key="2">
    <source>
        <dbReference type="EMBL" id="KZV28036.1"/>
    </source>
</evidence>
<accession>A0A2Z7B2W7</accession>
<evidence type="ECO:0000313" key="3">
    <source>
        <dbReference type="Proteomes" id="UP000250235"/>
    </source>
</evidence>
<sequence length="105" mass="11267">MRREQPQHTDVDPSAPATLGGAPPTGPPPGPTGPNLTNLGPSHAPYGSNKGKETQRTSHPTQVNLRVTDVVDARSGHHRIWITNLENKMGCSNFCEFEMEGRTAG</sequence>
<keyword evidence="3" id="KW-1185">Reference proteome</keyword>
<dbReference type="Proteomes" id="UP000250235">
    <property type="component" value="Unassembled WGS sequence"/>
</dbReference>
<organism evidence="2 3">
    <name type="scientific">Dorcoceras hygrometricum</name>
    <dbReference type="NCBI Taxonomy" id="472368"/>
    <lineage>
        <taxon>Eukaryota</taxon>
        <taxon>Viridiplantae</taxon>
        <taxon>Streptophyta</taxon>
        <taxon>Embryophyta</taxon>
        <taxon>Tracheophyta</taxon>
        <taxon>Spermatophyta</taxon>
        <taxon>Magnoliopsida</taxon>
        <taxon>eudicotyledons</taxon>
        <taxon>Gunneridae</taxon>
        <taxon>Pentapetalae</taxon>
        <taxon>asterids</taxon>
        <taxon>lamiids</taxon>
        <taxon>Lamiales</taxon>
        <taxon>Gesneriaceae</taxon>
        <taxon>Didymocarpoideae</taxon>
        <taxon>Trichosporeae</taxon>
        <taxon>Loxocarpinae</taxon>
        <taxon>Dorcoceras</taxon>
    </lineage>
</organism>
<proteinExistence type="predicted"/>
<dbReference type="AlphaFoldDB" id="A0A2Z7B2W7"/>
<protein>
    <submittedName>
        <fullName evidence="2">Uncharacterized protein</fullName>
    </submittedName>
</protein>
<feature type="compositionally biased region" description="Basic and acidic residues" evidence="1">
    <location>
        <begin position="1"/>
        <end position="11"/>
    </location>
</feature>
<dbReference type="EMBL" id="KV010198">
    <property type="protein sequence ID" value="KZV28036.1"/>
    <property type="molecule type" value="Genomic_DNA"/>
</dbReference>
<gene>
    <name evidence="2" type="ORF">F511_29824</name>
</gene>
<feature type="region of interest" description="Disordered" evidence="1">
    <location>
        <begin position="1"/>
        <end position="61"/>
    </location>
</feature>
<evidence type="ECO:0000256" key="1">
    <source>
        <dbReference type="SAM" id="MobiDB-lite"/>
    </source>
</evidence>
<name>A0A2Z7B2W7_9LAMI</name>
<reference evidence="2 3" key="1">
    <citation type="journal article" date="2015" name="Proc. Natl. Acad. Sci. U.S.A.">
        <title>The resurrection genome of Boea hygrometrica: A blueprint for survival of dehydration.</title>
        <authorList>
            <person name="Xiao L."/>
            <person name="Yang G."/>
            <person name="Zhang L."/>
            <person name="Yang X."/>
            <person name="Zhao S."/>
            <person name="Ji Z."/>
            <person name="Zhou Q."/>
            <person name="Hu M."/>
            <person name="Wang Y."/>
            <person name="Chen M."/>
            <person name="Xu Y."/>
            <person name="Jin H."/>
            <person name="Xiao X."/>
            <person name="Hu G."/>
            <person name="Bao F."/>
            <person name="Hu Y."/>
            <person name="Wan P."/>
            <person name="Li L."/>
            <person name="Deng X."/>
            <person name="Kuang T."/>
            <person name="Xiang C."/>
            <person name="Zhu J.K."/>
            <person name="Oliver M.J."/>
            <person name="He Y."/>
        </authorList>
    </citation>
    <scope>NUCLEOTIDE SEQUENCE [LARGE SCALE GENOMIC DNA]</scope>
    <source>
        <strain evidence="3">cv. XS01</strain>
    </source>
</reference>